<sequence>MAASAQHRCVFVGNIPYDATEEQLIEICREVGPVVSFRLVVDRETGKPKGYGFCEYKDEETALSARRNLQGYEINGRQLRVDFAENDKNTDRNKEQGRQASNTDPRRHGGPPANIADATQHQPIGLHIAMTAATVMTGALGATQTAVQPNHAAFQGQSALTSDPLTLHLAKMSRSQLNEVMTELKVMATQNREAARQLLLERPQLPKALFQAQIMLGMVTPEVLQMPNIRAPSSQLALPPLQDTQQGKHALQTLAGSALPSQGTYPSLVTQVPGGRSSVVPLNPSVQDQVSTSPMHPPNKTHVLPQALLPGKSVVPIPLPAQPITRPPNQATVDSSLLTQQIQQSIVQNPGQSGGGNYGYKSQISLRPFVSETSTKPEPLMSSGISDPGSMDARPAIQVPDEATRYNRNMAYRQANTFQDPSEPSHRPTKLLKLDEGRNTSSSIGDRNMANNTGFGPSQTVPVISVPTKPLPKPEEKQAPQLAPDVESALLQQVLSLTPEQLSSLPPEQQQQVIQLQQALRRDQMQPS</sequence>
<dbReference type="Gene3D" id="1.25.40.630">
    <property type="match status" value="1"/>
</dbReference>
<dbReference type="PROSITE" id="PS50102">
    <property type="entry name" value="RRM"/>
    <property type="match status" value="1"/>
</dbReference>
<feature type="compositionally biased region" description="Polar residues" evidence="4">
    <location>
        <begin position="439"/>
        <end position="462"/>
    </location>
</feature>
<dbReference type="Pfam" id="PF14304">
    <property type="entry name" value="CSTF_C"/>
    <property type="match status" value="1"/>
</dbReference>
<feature type="region of interest" description="Disordered" evidence="4">
    <location>
        <begin position="83"/>
        <end position="118"/>
    </location>
</feature>
<dbReference type="PANTHER" id="PTHR45735">
    <property type="entry name" value="CLEAVAGE STIMULATION FACTOR SUBUNIT 2"/>
    <property type="match status" value="1"/>
</dbReference>
<dbReference type="InterPro" id="IPR012677">
    <property type="entry name" value="Nucleotide-bd_a/b_plait_sf"/>
</dbReference>
<dbReference type="CDD" id="cd12398">
    <property type="entry name" value="RRM_CSTF2_RNA15_like"/>
    <property type="match status" value="1"/>
</dbReference>
<accession>A0AAV0IHI6</accession>
<dbReference type="InterPro" id="IPR025742">
    <property type="entry name" value="CSTF2_hinge"/>
</dbReference>
<dbReference type="PANTHER" id="PTHR45735:SF2">
    <property type="entry name" value="CLEAVAGE STIMULATION FACTOR SUBUNIT 2"/>
    <property type="match status" value="1"/>
</dbReference>
<keyword evidence="7" id="KW-1185">Reference proteome</keyword>
<dbReference type="Pfam" id="PF00076">
    <property type="entry name" value="RRM_1"/>
    <property type="match status" value="1"/>
</dbReference>
<keyword evidence="3" id="KW-0694">RNA-binding</keyword>
<feature type="region of interest" description="Disordered" evidence="4">
    <location>
        <begin position="415"/>
        <end position="485"/>
    </location>
</feature>
<evidence type="ECO:0000313" key="6">
    <source>
        <dbReference type="EMBL" id="CAI0396248.1"/>
    </source>
</evidence>
<dbReference type="GO" id="GO:0003729">
    <property type="term" value="F:mRNA binding"/>
    <property type="evidence" value="ECO:0007669"/>
    <property type="project" value="TreeGrafter"/>
</dbReference>
<feature type="region of interest" description="Disordered" evidence="4">
    <location>
        <begin position="373"/>
        <end position="393"/>
    </location>
</feature>
<evidence type="ECO:0000259" key="5">
    <source>
        <dbReference type="PROSITE" id="PS50102"/>
    </source>
</evidence>
<evidence type="ECO:0000256" key="1">
    <source>
        <dbReference type="ARBA" id="ARBA00004123"/>
    </source>
</evidence>
<dbReference type="Gene3D" id="1.10.20.70">
    <property type="entry name" value="Transcription termination and cleavage factor, C-terminal domain"/>
    <property type="match status" value="1"/>
</dbReference>
<dbReference type="Proteomes" id="UP001154282">
    <property type="component" value="Unassembled WGS sequence"/>
</dbReference>
<evidence type="ECO:0000256" key="4">
    <source>
        <dbReference type="SAM" id="MobiDB-lite"/>
    </source>
</evidence>
<organism evidence="6 7">
    <name type="scientific">Linum tenue</name>
    <dbReference type="NCBI Taxonomy" id="586396"/>
    <lineage>
        <taxon>Eukaryota</taxon>
        <taxon>Viridiplantae</taxon>
        <taxon>Streptophyta</taxon>
        <taxon>Embryophyta</taxon>
        <taxon>Tracheophyta</taxon>
        <taxon>Spermatophyta</taxon>
        <taxon>Magnoliopsida</taxon>
        <taxon>eudicotyledons</taxon>
        <taxon>Gunneridae</taxon>
        <taxon>Pentapetalae</taxon>
        <taxon>rosids</taxon>
        <taxon>fabids</taxon>
        <taxon>Malpighiales</taxon>
        <taxon>Linaceae</taxon>
        <taxon>Linum</taxon>
    </lineage>
</organism>
<reference evidence="6" key="1">
    <citation type="submission" date="2022-08" db="EMBL/GenBank/DDBJ databases">
        <authorList>
            <person name="Gutierrez-Valencia J."/>
        </authorList>
    </citation>
    <scope>NUCLEOTIDE SEQUENCE</scope>
</reference>
<feature type="domain" description="RRM" evidence="5">
    <location>
        <begin position="8"/>
        <end position="86"/>
    </location>
</feature>
<keyword evidence="2" id="KW-0539">Nucleus</keyword>
<dbReference type="InterPro" id="IPR000504">
    <property type="entry name" value="RRM_dom"/>
</dbReference>
<dbReference type="SMART" id="SM00360">
    <property type="entry name" value="RRM"/>
    <property type="match status" value="1"/>
</dbReference>
<evidence type="ECO:0000256" key="3">
    <source>
        <dbReference type="PROSITE-ProRule" id="PRU00176"/>
    </source>
</evidence>
<name>A0AAV0IHI6_9ROSI</name>
<feature type="region of interest" description="Disordered" evidence="4">
    <location>
        <begin position="501"/>
        <end position="528"/>
    </location>
</feature>
<feature type="compositionally biased region" description="Basic and acidic residues" evidence="4">
    <location>
        <begin position="83"/>
        <end position="97"/>
    </location>
</feature>
<dbReference type="FunFam" id="1.10.20.70:FF:000002">
    <property type="entry name" value="Related to Cleavage stimulation factor"/>
    <property type="match status" value="1"/>
</dbReference>
<comment type="caution">
    <text evidence="6">The sequence shown here is derived from an EMBL/GenBank/DDBJ whole genome shotgun (WGS) entry which is preliminary data.</text>
</comment>
<protein>
    <recommendedName>
        <fullName evidence="5">RRM domain-containing protein</fullName>
    </recommendedName>
</protein>
<evidence type="ECO:0000313" key="7">
    <source>
        <dbReference type="Proteomes" id="UP001154282"/>
    </source>
</evidence>
<comment type="subcellular location">
    <subcellularLocation>
        <location evidence="1">Nucleus</location>
    </subcellularLocation>
</comment>
<dbReference type="SUPFAM" id="SSF54928">
    <property type="entry name" value="RNA-binding domain, RBD"/>
    <property type="match status" value="1"/>
</dbReference>
<dbReference type="GO" id="GO:0031124">
    <property type="term" value="P:mRNA 3'-end processing"/>
    <property type="evidence" value="ECO:0007669"/>
    <property type="project" value="InterPro"/>
</dbReference>
<dbReference type="FunFam" id="3.30.70.330:FF:000378">
    <property type="entry name" value="Cleavage stimulating factor 64"/>
    <property type="match status" value="1"/>
</dbReference>
<dbReference type="FunFam" id="1.25.40.630:FF:000002">
    <property type="entry name" value="Cleavage stimulating factor 64"/>
    <property type="match status" value="1"/>
</dbReference>
<dbReference type="InterPro" id="IPR035979">
    <property type="entry name" value="RBD_domain_sf"/>
</dbReference>
<dbReference type="InterPro" id="IPR026896">
    <property type="entry name" value="CSTF_C"/>
</dbReference>
<feature type="compositionally biased region" description="Low complexity" evidence="4">
    <location>
        <begin position="501"/>
        <end position="518"/>
    </location>
</feature>
<dbReference type="InterPro" id="IPR038192">
    <property type="entry name" value="CSTF_C_sf"/>
</dbReference>
<dbReference type="Gene3D" id="3.30.70.330">
    <property type="match status" value="1"/>
</dbReference>
<gene>
    <name evidence="6" type="ORF">LITE_LOCUS9038</name>
</gene>
<dbReference type="EMBL" id="CAMGYJ010000003">
    <property type="protein sequence ID" value="CAI0396248.1"/>
    <property type="molecule type" value="Genomic_DNA"/>
</dbReference>
<evidence type="ECO:0000256" key="2">
    <source>
        <dbReference type="ARBA" id="ARBA00023242"/>
    </source>
</evidence>
<dbReference type="Pfam" id="PF14327">
    <property type="entry name" value="CSTF2_hinge"/>
    <property type="match status" value="1"/>
</dbReference>
<dbReference type="GO" id="GO:0005847">
    <property type="term" value="C:mRNA cleavage and polyadenylation specificity factor complex"/>
    <property type="evidence" value="ECO:0007669"/>
    <property type="project" value="TreeGrafter"/>
</dbReference>
<proteinExistence type="predicted"/>
<dbReference type="AlphaFoldDB" id="A0AAV0IHI6"/>